<evidence type="ECO:0000256" key="1">
    <source>
        <dbReference type="ARBA" id="ARBA00004141"/>
    </source>
</evidence>
<feature type="domain" description="ABC transmembrane type-1" evidence="7">
    <location>
        <begin position="77"/>
        <end position="295"/>
    </location>
</feature>
<protein>
    <submittedName>
        <fullName evidence="8">ABC transporter permease</fullName>
    </submittedName>
</protein>
<evidence type="ECO:0000256" key="4">
    <source>
        <dbReference type="ARBA" id="ARBA00022989"/>
    </source>
</evidence>
<feature type="transmembrane region" description="Helical" evidence="6">
    <location>
        <begin position="76"/>
        <end position="101"/>
    </location>
</feature>
<sequence>MNKAQFAFRRDIWNNRYLYAFILPGVVWFLVFCYQPLYGLLIAFKDYDIVAGVTNSPWAGFKYFTDFFNDYNFKPIMINTIMISLLKLAIGFPAPIVLALLLNEVRKKMFKRIVQTISYLPFFVSWVVVSGIWYELLTIDQGGIVNTALMSLGLIREPIFWLGNEDYFWWIVVASDIWKGIGWGAIIYLAALSGIDEELYEASVMDGAGRMRQTWHITLPGIRSTIIILFILATGNIMNAGFDQIYVMQNPMVLDRAQIIDTYVMTAGIFQANYSIATAVGLFKSVIGLALLLLTNALVKLLGEEGIL</sequence>
<dbReference type="SUPFAM" id="SSF161098">
    <property type="entry name" value="MetI-like"/>
    <property type="match status" value="1"/>
</dbReference>
<keyword evidence="4 6" id="KW-1133">Transmembrane helix</keyword>
<dbReference type="CDD" id="cd06261">
    <property type="entry name" value="TM_PBP2"/>
    <property type="match status" value="1"/>
</dbReference>
<dbReference type="RefSeq" id="WP_204821377.1">
    <property type="nucleotide sequence ID" value="NZ_JANHOF010000012.1"/>
</dbReference>
<proteinExistence type="inferred from homology"/>
<dbReference type="Proteomes" id="UP001589818">
    <property type="component" value="Unassembled WGS sequence"/>
</dbReference>
<organism evidence="8 9">
    <name type="scientific">Paenibacillus mendelii</name>
    <dbReference type="NCBI Taxonomy" id="206163"/>
    <lineage>
        <taxon>Bacteria</taxon>
        <taxon>Bacillati</taxon>
        <taxon>Bacillota</taxon>
        <taxon>Bacilli</taxon>
        <taxon>Bacillales</taxon>
        <taxon>Paenibacillaceae</taxon>
        <taxon>Paenibacillus</taxon>
    </lineage>
</organism>
<evidence type="ECO:0000256" key="2">
    <source>
        <dbReference type="ARBA" id="ARBA00022448"/>
    </source>
</evidence>
<evidence type="ECO:0000259" key="7">
    <source>
        <dbReference type="PROSITE" id="PS50928"/>
    </source>
</evidence>
<evidence type="ECO:0000256" key="3">
    <source>
        <dbReference type="ARBA" id="ARBA00022692"/>
    </source>
</evidence>
<feature type="transmembrane region" description="Helical" evidence="6">
    <location>
        <begin position="167"/>
        <end position="191"/>
    </location>
</feature>
<evidence type="ECO:0000313" key="8">
    <source>
        <dbReference type="EMBL" id="MFC0396706.1"/>
    </source>
</evidence>
<keyword evidence="3 6" id="KW-0812">Transmembrane</keyword>
<gene>
    <name evidence="8" type="ORF">ACFFJ8_35820</name>
</gene>
<feature type="transmembrane region" description="Helical" evidence="6">
    <location>
        <begin position="221"/>
        <end position="242"/>
    </location>
</feature>
<feature type="transmembrane region" description="Helical" evidence="6">
    <location>
        <begin position="274"/>
        <end position="294"/>
    </location>
</feature>
<evidence type="ECO:0000256" key="5">
    <source>
        <dbReference type="ARBA" id="ARBA00023136"/>
    </source>
</evidence>
<dbReference type="InterPro" id="IPR000515">
    <property type="entry name" value="MetI-like"/>
</dbReference>
<dbReference type="PANTHER" id="PTHR43496">
    <property type="entry name" value="PROTEIN LPLB"/>
    <property type="match status" value="1"/>
</dbReference>
<accession>A0ABV6JLA8</accession>
<dbReference type="EMBL" id="JBHLVF010000064">
    <property type="protein sequence ID" value="MFC0396706.1"/>
    <property type="molecule type" value="Genomic_DNA"/>
</dbReference>
<dbReference type="PANTHER" id="PTHR43496:SF1">
    <property type="entry name" value="POLYGALACTURONAN_RHAMNOGALACTURONAN TRANSPORT SYSTEM PERMEASE PROTEIN YTEP"/>
    <property type="match status" value="1"/>
</dbReference>
<keyword evidence="9" id="KW-1185">Reference proteome</keyword>
<comment type="caution">
    <text evidence="8">The sequence shown here is derived from an EMBL/GenBank/DDBJ whole genome shotgun (WGS) entry which is preliminary data.</text>
</comment>
<comment type="similarity">
    <text evidence="6">Belongs to the binding-protein-dependent transport system permease family.</text>
</comment>
<dbReference type="Gene3D" id="1.10.3720.10">
    <property type="entry name" value="MetI-like"/>
    <property type="match status" value="1"/>
</dbReference>
<keyword evidence="5 6" id="KW-0472">Membrane</keyword>
<dbReference type="PROSITE" id="PS50928">
    <property type="entry name" value="ABC_TM1"/>
    <property type="match status" value="1"/>
</dbReference>
<reference evidence="8 9" key="1">
    <citation type="submission" date="2024-09" db="EMBL/GenBank/DDBJ databases">
        <authorList>
            <person name="Sun Q."/>
            <person name="Mori K."/>
        </authorList>
    </citation>
    <scope>NUCLEOTIDE SEQUENCE [LARGE SCALE GENOMIC DNA]</scope>
    <source>
        <strain evidence="8 9">CCM 4839</strain>
    </source>
</reference>
<dbReference type="InterPro" id="IPR035906">
    <property type="entry name" value="MetI-like_sf"/>
</dbReference>
<comment type="subcellular location">
    <subcellularLocation>
        <location evidence="6">Cell membrane</location>
        <topology evidence="6">Multi-pass membrane protein</topology>
    </subcellularLocation>
    <subcellularLocation>
        <location evidence="1">Membrane</location>
        <topology evidence="1">Multi-pass membrane protein</topology>
    </subcellularLocation>
</comment>
<keyword evidence="2 6" id="KW-0813">Transport</keyword>
<feature type="transmembrane region" description="Helical" evidence="6">
    <location>
        <begin position="113"/>
        <end position="134"/>
    </location>
</feature>
<evidence type="ECO:0000256" key="6">
    <source>
        <dbReference type="RuleBase" id="RU363032"/>
    </source>
</evidence>
<feature type="transmembrane region" description="Helical" evidence="6">
    <location>
        <begin position="17"/>
        <end position="37"/>
    </location>
</feature>
<dbReference type="Pfam" id="PF00528">
    <property type="entry name" value="BPD_transp_1"/>
    <property type="match status" value="1"/>
</dbReference>
<evidence type="ECO:0000313" key="9">
    <source>
        <dbReference type="Proteomes" id="UP001589818"/>
    </source>
</evidence>
<name>A0ABV6JLA8_9BACL</name>